<evidence type="ECO:0000313" key="2">
    <source>
        <dbReference type="EMBL" id="JAQ15129.1"/>
    </source>
</evidence>
<feature type="compositionally biased region" description="Low complexity" evidence="1">
    <location>
        <begin position="342"/>
        <end position="373"/>
    </location>
</feature>
<reference evidence="2" key="1">
    <citation type="journal article" date="2016" name="Gigascience">
        <title>De novo construction of an expanded transcriptome assembly for the western tarnished plant bug, Lygus hesperus.</title>
        <authorList>
            <person name="Tassone E.E."/>
            <person name="Geib S.M."/>
            <person name="Hall B."/>
            <person name="Fabrick J.A."/>
            <person name="Brent C.S."/>
            <person name="Hull J.J."/>
        </authorList>
    </citation>
    <scope>NUCLEOTIDE SEQUENCE</scope>
</reference>
<feature type="compositionally biased region" description="Basic residues" evidence="1">
    <location>
        <begin position="30"/>
        <end position="61"/>
    </location>
</feature>
<proteinExistence type="predicted"/>
<name>A0A146M6R4_LYGHE</name>
<accession>A0A146M6R4</accession>
<feature type="compositionally biased region" description="Basic and acidic residues" evidence="1">
    <location>
        <begin position="110"/>
        <end position="124"/>
    </location>
</feature>
<sequence>EEPVAVKGEPVPSLATPSQSVLPPEEHHTHKEKKEKKKKKHKDHKEHKDKHKDKHKHKHKNRDPEPIVITIPKEKLTLPPPEQGLKIKIARDKITAPMESPLKIKISQGKIKESKKRDRSEERSPGLPAKYHRPNGTTTLQVTTELDILECSSVKPNNVSVEVHSPPSVCLDDIETIIDELPLSPPSDVVESSINVDSFKDLRKEEAKELPKILPLVEEAEKPKMTNSYHSVGPPRGNYHEPHNPRTERSSKYSYDHRGSNMNLGPHSNYRGEFRGDMYRGGRGRGGFRGVRGGYRGDYPMKTWTPRPLRPPANHYNSRGGYIIQPPHPGPRHRHAQPPQQPYFHPHSHPQFQPQQQFYQHQQHHNQPTYYVPQYPPPPPLPDEPPPEIPPPPPPE</sequence>
<feature type="region of interest" description="Disordered" evidence="1">
    <location>
        <begin position="226"/>
        <end position="396"/>
    </location>
</feature>
<gene>
    <name evidence="2" type="ORF">g.71074</name>
</gene>
<organism evidence="2">
    <name type="scientific">Lygus hesperus</name>
    <name type="common">Western plant bug</name>
    <dbReference type="NCBI Taxonomy" id="30085"/>
    <lineage>
        <taxon>Eukaryota</taxon>
        <taxon>Metazoa</taxon>
        <taxon>Ecdysozoa</taxon>
        <taxon>Arthropoda</taxon>
        <taxon>Hexapoda</taxon>
        <taxon>Insecta</taxon>
        <taxon>Pterygota</taxon>
        <taxon>Neoptera</taxon>
        <taxon>Paraneoptera</taxon>
        <taxon>Hemiptera</taxon>
        <taxon>Heteroptera</taxon>
        <taxon>Panheteroptera</taxon>
        <taxon>Cimicomorpha</taxon>
        <taxon>Miridae</taxon>
        <taxon>Mirini</taxon>
        <taxon>Lygus</taxon>
    </lineage>
</organism>
<feature type="region of interest" description="Disordered" evidence="1">
    <location>
        <begin position="1"/>
        <end position="136"/>
    </location>
</feature>
<dbReference type="AlphaFoldDB" id="A0A146M6R4"/>
<feature type="compositionally biased region" description="Basic and acidic residues" evidence="1">
    <location>
        <begin position="270"/>
        <end position="280"/>
    </location>
</feature>
<feature type="non-terminal residue" evidence="2">
    <location>
        <position position="1"/>
    </location>
</feature>
<dbReference type="EMBL" id="GDHC01003500">
    <property type="protein sequence ID" value="JAQ15129.1"/>
    <property type="molecule type" value="Transcribed_RNA"/>
</dbReference>
<feature type="compositionally biased region" description="Gly residues" evidence="1">
    <location>
        <begin position="281"/>
        <end position="296"/>
    </location>
</feature>
<feature type="compositionally biased region" description="Pro residues" evidence="1">
    <location>
        <begin position="374"/>
        <end position="396"/>
    </location>
</feature>
<feature type="compositionally biased region" description="Basic and acidic residues" evidence="1">
    <location>
        <begin position="238"/>
        <end position="259"/>
    </location>
</feature>
<evidence type="ECO:0000256" key="1">
    <source>
        <dbReference type="SAM" id="MobiDB-lite"/>
    </source>
</evidence>
<protein>
    <submittedName>
        <fullName evidence="2">Uncharacterized protein</fullName>
    </submittedName>
</protein>